<evidence type="ECO:0000256" key="1">
    <source>
        <dbReference type="SAM" id="MobiDB-lite"/>
    </source>
</evidence>
<name>A0A5B7EIS9_PORTR</name>
<comment type="caution">
    <text evidence="2">The sequence shown here is derived from an EMBL/GenBank/DDBJ whole genome shotgun (WGS) entry which is preliminary data.</text>
</comment>
<gene>
    <name evidence="2" type="ORF">E2C01_026301</name>
</gene>
<evidence type="ECO:0000313" key="2">
    <source>
        <dbReference type="EMBL" id="MPC32963.1"/>
    </source>
</evidence>
<evidence type="ECO:0000313" key="3">
    <source>
        <dbReference type="Proteomes" id="UP000324222"/>
    </source>
</evidence>
<feature type="region of interest" description="Disordered" evidence="1">
    <location>
        <begin position="1"/>
        <end position="53"/>
    </location>
</feature>
<dbReference type="EMBL" id="VSRR010002732">
    <property type="protein sequence ID" value="MPC32963.1"/>
    <property type="molecule type" value="Genomic_DNA"/>
</dbReference>
<feature type="compositionally biased region" description="Low complexity" evidence="1">
    <location>
        <begin position="7"/>
        <end position="17"/>
    </location>
</feature>
<feature type="compositionally biased region" description="Polar residues" evidence="1">
    <location>
        <begin position="26"/>
        <end position="50"/>
    </location>
</feature>
<feature type="compositionally biased region" description="Polar residues" evidence="1">
    <location>
        <begin position="102"/>
        <end position="117"/>
    </location>
</feature>
<sequence>MAENETEASSPPSSEELPSPPEIQWQRETSPSATERTSSRRQNWPEQQRNQMKEMYDHLMSTLQGVVHRESAALYAPEATGRDHATLMSLRQNASHAIASESPLTQRGDSSRFETQG</sequence>
<organism evidence="2 3">
    <name type="scientific">Portunus trituberculatus</name>
    <name type="common">Swimming crab</name>
    <name type="synonym">Neptunus trituberculatus</name>
    <dbReference type="NCBI Taxonomy" id="210409"/>
    <lineage>
        <taxon>Eukaryota</taxon>
        <taxon>Metazoa</taxon>
        <taxon>Ecdysozoa</taxon>
        <taxon>Arthropoda</taxon>
        <taxon>Crustacea</taxon>
        <taxon>Multicrustacea</taxon>
        <taxon>Malacostraca</taxon>
        <taxon>Eumalacostraca</taxon>
        <taxon>Eucarida</taxon>
        <taxon>Decapoda</taxon>
        <taxon>Pleocyemata</taxon>
        <taxon>Brachyura</taxon>
        <taxon>Eubrachyura</taxon>
        <taxon>Portunoidea</taxon>
        <taxon>Portunidae</taxon>
        <taxon>Portuninae</taxon>
        <taxon>Portunus</taxon>
    </lineage>
</organism>
<proteinExistence type="predicted"/>
<feature type="region of interest" description="Disordered" evidence="1">
    <location>
        <begin position="96"/>
        <end position="117"/>
    </location>
</feature>
<accession>A0A5B7EIS9</accession>
<dbReference type="AlphaFoldDB" id="A0A5B7EIS9"/>
<protein>
    <submittedName>
        <fullName evidence="2">Uncharacterized protein</fullName>
    </submittedName>
</protein>
<dbReference type="Proteomes" id="UP000324222">
    <property type="component" value="Unassembled WGS sequence"/>
</dbReference>
<dbReference type="OrthoDB" id="7489123at2759"/>
<keyword evidence="3" id="KW-1185">Reference proteome</keyword>
<reference evidence="2 3" key="1">
    <citation type="submission" date="2019-05" db="EMBL/GenBank/DDBJ databases">
        <title>Another draft genome of Portunus trituberculatus and its Hox gene families provides insights of decapod evolution.</title>
        <authorList>
            <person name="Jeong J.-H."/>
            <person name="Song I."/>
            <person name="Kim S."/>
            <person name="Choi T."/>
            <person name="Kim D."/>
            <person name="Ryu S."/>
            <person name="Kim W."/>
        </authorList>
    </citation>
    <scope>NUCLEOTIDE SEQUENCE [LARGE SCALE GENOMIC DNA]</scope>
    <source>
        <tissue evidence="2">Muscle</tissue>
    </source>
</reference>